<feature type="signal peptide" evidence="10">
    <location>
        <begin position="1"/>
        <end position="15"/>
    </location>
</feature>
<keyword evidence="5 9" id="KW-1133">Transmembrane helix</keyword>
<dbReference type="InterPro" id="IPR001320">
    <property type="entry name" value="Iontro_rcpt_C"/>
</dbReference>
<dbReference type="PANTHER" id="PTHR42643:SF33">
    <property type="entry name" value="GLUTAMATE RECEPTOR 2-LIKE PROTEIN"/>
    <property type="match status" value="1"/>
</dbReference>
<keyword evidence="4 9" id="KW-0812">Transmembrane</keyword>
<dbReference type="EMBL" id="JARGDH010000002">
    <property type="protein sequence ID" value="KAL0274793.1"/>
    <property type="molecule type" value="Genomic_DNA"/>
</dbReference>
<evidence type="ECO:0000256" key="9">
    <source>
        <dbReference type="SAM" id="Phobius"/>
    </source>
</evidence>
<keyword evidence="10" id="KW-0732">Signal</keyword>
<keyword evidence="6 9" id="KW-0472">Membrane</keyword>
<dbReference type="PANTHER" id="PTHR42643">
    <property type="entry name" value="IONOTROPIC RECEPTOR 20A-RELATED"/>
    <property type="match status" value="1"/>
</dbReference>
<comment type="similarity">
    <text evidence="2">Belongs to the glutamate-gated ion channel (TC 1.A.10.1) family.</text>
</comment>
<gene>
    <name evidence="12" type="ORF">PYX00_002832</name>
</gene>
<dbReference type="InterPro" id="IPR052192">
    <property type="entry name" value="Insect_Ionotropic_Sensory_Rcpt"/>
</dbReference>
<comment type="subcellular location">
    <subcellularLocation>
        <location evidence="1">Cell membrane</location>
        <topology evidence="1">Multi-pass membrane protein</topology>
    </subcellularLocation>
</comment>
<dbReference type="GO" id="GO:0015276">
    <property type="term" value="F:ligand-gated monoatomic ion channel activity"/>
    <property type="evidence" value="ECO:0007669"/>
    <property type="project" value="InterPro"/>
</dbReference>
<accession>A0AAW2HY51</accession>
<feature type="transmembrane region" description="Helical" evidence="9">
    <location>
        <begin position="420"/>
        <end position="442"/>
    </location>
</feature>
<comment type="caution">
    <text evidence="12">The sequence shown here is derived from an EMBL/GenBank/DDBJ whole genome shotgun (WGS) entry which is preliminary data.</text>
</comment>
<keyword evidence="3" id="KW-1003">Cell membrane</keyword>
<evidence type="ECO:0000256" key="8">
    <source>
        <dbReference type="ARBA" id="ARBA00023180"/>
    </source>
</evidence>
<dbReference type="GO" id="GO:0050906">
    <property type="term" value="P:detection of stimulus involved in sensory perception"/>
    <property type="evidence" value="ECO:0007669"/>
    <property type="project" value="UniProtKB-ARBA"/>
</dbReference>
<evidence type="ECO:0000256" key="1">
    <source>
        <dbReference type="ARBA" id="ARBA00004651"/>
    </source>
</evidence>
<keyword evidence="7" id="KW-0675">Receptor</keyword>
<evidence type="ECO:0000256" key="2">
    <source>
        <dbReference type="ARBA" id="ARBA00008685"/>
    </source>
</evidence>
<dbReference type="EMBL" id="JARGDH010000002">
    <property type="protein sequence ID" value="KAL0274792.1"/>
    <property type="molecule type" value="Genomic_DNA"/>
</dbReference>
<evidence type="ECO:0000259" key="11">
    <source>
        <dbReference type="Pfam" id="PF00060"/>
    </source>
</evidence>
<dbReference type="AlphaFoldDB" id="A0AAW2HY51"/>
<organism evidence="12">
    <name type="scientific">Menopon gallinae</name>
    <name type="common">poultry shaft louse</name>
    <dbReference type="NCBI Taxonomy" id="328185"/>
    <lineage>
        <taxon>Eukaryota</taxon>
        <taxon>Metazoa</taxon>
        <taxon>Ecdysozoa</taxon>
        <taxon>Arthropoda</taxon>
        <taxon>Hexapoda</taxon>
        <taxon>Insecta</taxon>
        <taxon>Pterygota</taxon>
        <taxon>Neoptera</taxon>
        <taxon>Paraneoptera</taxon>
        <taxon>Psocodea</taxon>
        <taxon>Troctomorpha</taxon>
        <taxon>Phthiraptera</taxon>
        <taxon>Amblycera</taxon>
        <taxon>Menoponidae</taxon>
        <taxon>Menopon</taxon>
    </lineage>
</organism>
<dbReference type="GO" id="GO:0005886">
    <property type="term" value="C:plasma membrane"/>
    <property type="evidence" value="ECO:0007669"/>
    <property type="project" value="UniProtKB-SubCell"/>
</dbReference>
<protein>
    <recommendedName>
        <fullName evidence="11">Ionotropic glutamate receptor C-terminal domain-containing protein</fullName>
    </recommendedName>
</protein>
<feature type="chain" id="PRO_5044477026" description="Ionotropic glutamate receptor C-terminal domain-containing protein" evidence="10">
    <location>
        <begin position="16"/>
        <end position="748"/>
    </location>
</feature>
<evidence type="ECO:0000256" key="5">
    <source>
        <dbReference type="ARBA" id="ARBA00022989"/>
    </source>
</evidence>
<dbReference type="Pfam" id="PF00060">
    <property type="entry name" value="Lig_chan"/>
    <property type="match status" value="1"/>
</dbReference>
<dbReference type="Gene3D" id="1.10.287.70">
    <property type="match status" value="1"/>
</dbReference>
<feature type="transmembrane region" description="Helical" evidence="9">
    <location>
        <begin position="683"/>
        <end position="702"/>
    </location>
</feature>
<proteinExistence type="inferred from homology"/>
<evidence type="ECO:0000256" key="3">
    <source>
        <dbReference type="ARBA" id="ARBA00022475"/>
    </source>
</evidence>
<evidence type="ECO:0000256" key="10">
    <source>
        <dbReference type="SAM" id="SignalP"/>
    </source>
</evidence>
<evidence type="ECO:0000256" key="6">
    <source>
        <dbReference type="ARBA" id="ARBA00023136"/>
    </source>
</evidence>
<dbReference type="Gene3D" id="3.40.190.10">
    <property type="entry name" value="Periplasmic binding protein-like II"/>
    <property type="match status" value="1"/>
</dbReference>
<name>A0AAW2HY51_9NEOP</name>
<keyword evidence="8" id="KW-0325">Glycoprotein</keyword>
<dbReference type="SUPFAM" id="SSF53850">
    <property type="entry name" value="Periplasmic binding protein-like II"/>
    <property type="match status" value="1"/>
</dbReference>
<evidence type="ECO:0000313" key="12">
    <source>
        <dbReference type="EMBL" id="KAL0274793.1"/>
    </source>
</evidence>
<evidence type="ECO:0000256" key="4">
    <source>
        <dbReference type="ARBA" id="ARBA00022692"/>
    </source>
</evidence>
<sequence>MFLMLLASLLDSSAAENGTRVFGVRDERTRIFESFTGEEHLSQIPLEERTLLQFVLDFSIRFEWDQIVLFVPISSAWLKPFATIVFEFFNGHGKYISIHSTLESLLPYSLHHNKHRVGVALFWSPDMDDFFAELSEMEVFHEYQSWLFIRREAYKGMNMAGNLTDLKLGLESSAVICRVERHAIPTKPTRKPTTTQRPDDSRFYEREDACTPDNMGEEWYKEFCATEDIVRSKREVTVDPQLLVVLNEVYKVTGSREGPLVENYLGFWDDANRLSNCDEPTPVEKRLFLHPFSVVIGVRNSTFEKNTVSTTDASLEKDEDEAVHMKEVLDCLLYGLNVSRNIVQYPKLGWRNEEGGWTHMLGAVVEGEVDFALDTISVTMDVLQEMSLTHPILKTMNNVYFKRPDSGGMRNIFLDPFSPYLLVSVFSTAVLLGIAMITIALVNCRIIREDAVVGEVKREIKVDSDERKWEVSEAALWSVSVMCMQGSPWRPSSKSGSLLLICGLLFALVIYNAYAAFITSVLSVKIAKIKDLEDLINSDFAFGYTLGSPDELFLRTVNDSLLRELYFMGLRKNDGVKDSVMGMHKAGKGGYAFFVAARFGRRALRRDVAYSQRCDIQELILPITRTVAAIPMSKKSSIKKLLNFRILRMAESGLLHRFQKQIFPPMPKCVERNTFNSARLADVYSAFTIIVIGWILAWMVLFGEILWHKKKTGHGHAKKEHSHHFHFKDNPIVKSIRAHDFHWPRMHN</sequence>
<feature type="transmembrane region" description="Helical" evidence="9">
    <location>
        <begin position="498"/>
        <end position="522"/>
    </location>
</feature>
<feature type="domain" description="Ionotropic glutamate receptor C-terminal" evidence="11">
    <location>
        <begin position="458"/>
        <end position="693"/>
    </location>
</feature>
<reference evidence="12" key="1">
    <citation type="journal article" date="2024" name="Gigascience">
        <title>Chromosome-level genome of the poultry shaft louse Menopon gallinae provides insight into the host-switching and adaptive evolution of parasitic lice.</title>
        <authorList>
            <person name="Xu Y."/>
            <person name="Ma L."/>
            <person name="Liu S."/>
            <person name="Liang Y."/>
            <person name="Liu Q."/>
            <person name="He Z."/>
            <person name="Tian L."/>
            <person name="Duan Y."/>
            <person name="Cai W."/>
            <person name="Li H."/>
            <person name="Song F."/>
        </authorList>
    </citation>
    <scope>NUCLEOTIDE SEQUENCE</scope>
    <source>
        <strain evidence="12">Cailab_2023a</strain>
    </source>
</reference>
<evidence type="ECO:0000256" key="7">
    <source>
        <dbReference type="ARBA" id="ARBA00023170"/>
    </source>
</evidence>